<dbReference type="GO" id="GO:0009055">
    <property type="term" value="F:electron transfer activity"/>
    <property type="evidence" value="ECO:0007669"/>
    <property type="project" value="InterPro"/>
</dbReference>
<sequence length="382" mass="41442">MANLSSGLTIEPSCLACHINNGRGPAPSEANVPNSMVFKLSSGAITKAGQPLPHHYFGPVLQPISLSIDSAPEGEVQVTYSSVQGNYTSGNSYNLQSPTYMITTSEDNAASVEHFSPRIPQNITGLGLLEAVAESEILQWHDPSDSDRDGISGRASLVDTDSTSPPKKIGRFGWKATQPSLRSFSADALNNDIGVTTSLEPNANCGVEQIECKKHSNHNEGLSDSHLDTLVTYLQALGAPPRNLKMINDPIVAQGEELFESIDCSSCHRLTMSTNHAHTLSELRGKTIHPYTDLLLHDMGEGLTDNLTVNSEYNREWRTPPLWGLGINRAVNGHENLLHDGRARSIEEAILWHGGEATLSQQGYIALSETDRNALLQFLKSL</sequence>
<dbReference type="PANTHER" id="PTHR30600">
    <property type="entry name" value="CYTOCHROME C PEROXIDASE-RELATED"/>
    <property type="match status" value="1"/>
</dbReference>
<comment type="caution">
    <text evidence="7">The sequence shown here is derived from an EMBL/GenBank/DDBJ whole genome shotgun (WGS) entry which is preliminary data.</text>
</comment>
<dbReference type="Gene3D" id="1.10.760.10">
    <property type="entry name" value="Cytochrome c-like domain"/>
    <property type="match status" value="1"/>
</dbReference>
<evidence type="ECO:0000256" key="4">
    <source>
        <dbReference type="PROSITE-ProRule" id="PRU00433"/>
    </source>
</evidence>
<keyword evidence="3 4" id="KW-0408">Iron</keyword>
<dbReference type="Pfam" id="PF06537">
    <property type="entry name" value="DHOR"/>
    <property type="match status" value="1"/>
</dbReference>
<dbReference type="GO" id="GO:0046872">
    <property type="term" value="F:metal ion binding"/>
    <property type="evidence" value="ECO:0007669"/>
    <property type="project" value="UniProtKB-KW"/>
</dbReference>
<dbReference type="GO" id="GO:0004130">
    <property type="term" value="F:cytochrome-c peroxidase activity"/>
    <property type="evidence" value="ECO:0007669"/>
    <property type="project" value="TreeGrafter"/>
</dbReference>
<dbReference type="Proteomes" id="UP001139028">
    <property type="component" value="Unassembled WGS sequence"/>
</dbReference>
<dbReference type="RefSeq" id="WP_252466398.1">
    <property type="nucleotide sequence ID" value="NZ_JALBWM010000037.1"/>
</dbReference>
<accession>A0A9X2J5U7</accession>
<evidence type="ECO:0000313" key="7">
    <source>
        <dbReference type="EMBL" id="MCO1334769.1"/>
    </source>
</evidence>
<protein>
    <submittedName>
        <fullName evidence="7">C-type cytochrome</fullName>
    </submittedName>
</protein>
<dbReference type="InterPro" id="IPR010538">
    <property type="entry name" value="DHOR"/>
</dbReference>
<keyword evidence="2 4" id="KW-0479">Metal-binding</keyword>
<keyword evidence="1 4" id="KW-0349">Heme</keyword>
<evidence type="ECO:0000256" key="1">
    <source>
        <dbReference type="ARBA" id="ARBA00022617"/>
    </source>
</evidence>
<dbReference type="AlphaFoldDB" id="A0A9X2J5U7"/>
<proteinExistence type="predicted"/>
<evidence type="ECO:0000313" key="8">
    <source>
        <dbReference type="Proteomes" id="UP001139028"/>
    </source>
</evidence>
<dbReference type="InterPro" id="IPR009056">
    <property type="entry name" value="Cyt_c-like_dom"/>
</dbReference>
<reference evidence="7" key="1">
    <citation type="journal article" date="2022" name="Arch. Microbiol.">
        <title>Microbulbifer okhotskensis sp. nov., isolated from a deep bottom sediment of the Okhotsk Sea.</title>
        <authorList>
            <person name="Romanenko L."/>
            <person name="Kurilenko V."/>
            <person name="Otstavnykh N."/>
            <person name="Velansky P."/>
            <person name="Isaeva M."/>
            <person name="Mikhailov V."/>
        </authorList>
    </citation>
    <scope>NUCLEOTIDE SEQUENCE</scope>
    <source>
        <strain evidence="7">OS29</strain>
    </source>
</reference>
<evidence type="ECO:0000256" key="3">
    <source>
        <dbReference type="ARBA" id="ARBA00023004"/>
    </source>
</evidence>
<feature type="compositionally biased region" description="Basic and acidic residues" evidence="5">
    <location>
        <begin position="142"/>
        <end position="151"/>
    </location>
</feature>
<gene>
    <name evidence="7" type="ORF">MO867_10500</name>
</gene>
<evidence type="ECO:0000259" key="6">
    <source>
        <dbReference type="PROSITE" id="PS51007"/>
    </source>
</evidence>
<evidence type="ECO:0000256" key="5">
    <source>
        <dbReference type="SAM" id="MobiDB-lite"/>
    </source>
</evidence>
<feature type="region of interest" description="Disordered" evidence="5">
    <location>
        <begin position="141"/>
        <end position="164"/>
    </location>
</feature>
<dbReference type="PANTHER" id="PTHR30600:SF4">
    <property type="entry name" value="CYTOCHROME C DOMAIN-CONTAINING PROTEIN"/>
    <property type="match status" value="1"/>
</dbReference>
<dbReference type="PROSITE" id="PS51007">
    <property type="entry name" value="CYTC"/>
    <property type="match status" value="1"/>
</dbReference>
<organism evidence="7 8">
    <name type="scientific">Microbulbifer okhotskensis</name>
    <dbReference type="NCBI Taxonomy" id="2926617"/>
    <lineage>
        <taxon>Bacteria</taxon>
        <taxon>Pseudomonadati</taxon>
        <taxon>Pseudomonadota</taxon>
        <taxon>Gammaproteobacteria</taxon>
        <taxon>Cellvibrionales</taxon>
        <taxon>Microbulbiferaceae</taxon>
        <taxon>Microbulbifer</taxon>
    </lineage>
</organism>
<dbReference type="EMBL" id="JALBWM010000037">
    <property type="protein sequence ID" value="MCO1334769.1"/>
    <property type="molecule type" value="Genomic_DNA"/>
</dbReference>
<name>A0A9X2J5U7_9GAMM</name>
<dbReference type="SUPFAM" id="SSF46626">
    <property type="entry name" value="Cytochrome c"/>
    <property type="match status" value="1"/>
</dbReference>
<dbReference type="GO" id="GO:0020037">
    <property type="term" value="F:heme binding"/>
    <property type="evidence" value="ECO:0007669"/>
    <property type="project" value="InterPro"/>
</dbReference>
<dbReference type="InterPro" id="IPR051395">
    <property type="entry name" value="Cytochrome_c_Peroxidase/MauG"/>
</dbReference>
<dbReference type="PIRSF" id="PIRSF028099">
    <property type="entry name" value="DUF1111"/>
    <property type="match status" value="1"/>
</dbReference>
<dbReference type="InterPro" id="IPR036909">
    <property type="entry name" value="Cyt_c-like_dom_sf"/>
</dbReference>
<evidence type="ECO:0000256" key="2">
    <source>
        <dbReference type="ARBA" id="ARBA00022723"/>
    </source>
</evidence>
<keyword evidence="8" id="KW-1185">Reference proteome</keyword>
<feature type="domain" description="Cytochrome c" evidence="6">
    <location>
        <begin position="250"/>
        <end position="382"/>
    </location>
</feature>